<dbReference type="AlphaFoldDB" id="A0A0D2C0H2"/>
<reference evidence="4 5" key="1">
    <citation type="submission" date="2015-01" db="EMBL/GenBank/DDBJ databases">
        <title>The Genome Sequence of Exophiala spinifera CBS89968.</title>
        <authorList>
            <consortium name="The Broad Institute Genomics Platform"/>
            <person name="Cuomo C."/>
            <person name="de Hoog S."/>
            <person name="Gorbushina A."/>
            <person name="Stielow B."/>
            <person name="Teixiera M."/>
            <person name="Abouelleil A."/>
            <person name="Chapman S.B."/>
            <person name="Priest M."/>
            <person name="Young S.K."/>
            <person name="Wortman J."/>
            <person name="Nusbaum C."/>
            <person name="Birren B."/>
        </authorList>
    </citation>
    <scope>NUCLEOTIDE SEQUENCE [LARGE SCALE GENOMIC DNA]</scope>
    <source>
        <strain evidence="4 5">CBS 89968</strain>
    </source>
</reference>
<dbReference type="Gene3D" id="3.90.550.20">
    <property type="match status" value="1"/>
</dbReference>
<evidence type="ECO:0000256" key="1">
    <source>
        <dbReference type="ARBA" id="ARBA00009003"/>
    </source>
</evidence>
<dbReference type="InterPro" id="IPR007577">
    <property type="entry name" value="GlycoTrfase_DXD_sugar-bd_CS"/>
</dbReference>
<evidence type="ECO:0008006" key="6">
    <source>
        <dbReference type="Google" id="ProtNLM"/>
    </source>
</evidence>
<keyword evidence="3" id="KW-0812">Transmembrane</keyword>
<organism evidence="4 5">
    <name type="scientific">Exophiala spinifera</name>
    <dbReference type="NCBI Taxonomy" id="91928"/>
    <lineage>
        <taxon>Eukaryota</taxon>
        <taxon>Fungi</taxon>
        <taxon>Dikarya</taxon>
        <taxon>Ascomycota</taxon>
        <taxon>Pezizomycotina</taxon>
        <taxon>Eurotiomycetes</taxon>
        <taxon>Chaetothyriomycetidae</taxon>
        <taxon>Chaetothyriales</taxon>
        <taxon>Herpotrichiellaceae</taxon>
        <taxon>Exophiala</taxon>
    </lineage>
</organism>
<evidence type="ECO:0000313" key="5">
    <source>
        <dbReference type="Proteomes" id="UP000053328"/>
    </source>
</evidence>
<dbReference type="SUPFAM" id="SSF53448">
    <property type="entry name" value="Nucleotide-diphospho-sugar transferases"/>
    <property type="match status" value="1"/>
</dbReference>
<proteinExistence type="inferred from homology"/>
<dbReference type="HOGENOM" id="CLU_036369_2_0_1"/>
<feature type="transmembrane region" description="Helical" evidence="3">
    <location>
        <begin position="278"/>
        <end position="301"/>
    </location>
</feature>
<dbReference type="GO" id="GO:0000030">
    <property type="term" value="F:mannosyltransferase activity"/>
    <property type="evidence" value="ECO:0007669"/>
    <property type="project" value="TreeGrafter"/>
</dbReference>
<dbReference type="Proteomes" id="UP000053328">
    <property type="component" value="Unassembled WGS sequence"/>
</dbReference>
<gene>
    <name evidence="4" type="ORF">PV08_04320</name>
</gene>
<dbReference type="RefSeq" id="XP_016237345.1">
    <property type="nucleotide sequence ID" value="XM_016378668.1"/>
</dbReference>
<dbReference type="PANTHER" id="PTHR32385">
    <property type="entry name" value="MANNOSYL PHOSPHORYLINOSITOL CERAMIDE SYNTHASE"/>
    <property type="match status" value="1"/>
</dbReference>
<evidence type="ECO:0000256" key="3">
    <source>
        <dbReference type="SAM" id="Phobius"/>
    </source>
</evidence>
<comment type="similarity">
    <text evidence="1">Belongs to the glycosyltransferase 32 family.</text>
</comment>
<accession>A0A0D2C0H2</accession>
<keyword evidence="3" id="KW-1133">Transmembrane helix</keyword>
<dbReference type="VEuPathDB" id="FungiDB:PV08_04320"/>
<evidence type="ECO:0000256" key="2">
    <source>
        <dbReference type="ARBA" id="ARBA00022679"/>
    </source>
</evidence>
<dbReference type="Pfam" id="PF04488">
    <property type="entry name" value="Gly_transf_sug"/>
    <property type="match status" value="1"/>
</dbReference>
<dbReference type="GO" id="GO:0016020">
    <property type="term" value="C:membrane"/>
    <property type="evidence" value="ECO:0007669"/>
    <property type="project" value="GOC"/>
</dbReference>
<evidence type="ECO:0000313" key="4">
    <source>
        <dbReference type="EMBL" id="KIW17129.1"/>
    </source>
</evidence>
<dbReference type="OrthoDB" id="409543at2759"/>
<name>A0A0D2C0H2_9EURO</name>
<dbReference type="PANTHER" id="PTHR32385:SF15">
    <property type="entry name" value="INOSITOL PHOSPHOCERAMIDE MANNOSYLTRANSFERASE 1"/>
    <property type="match status" value="1"/>
</dbReference>
<keyword evidence="5" id="KW-1185">Reference proteome</keyword>
<keyword evidence="3" id="KW-0472">Membrane</keyword>
<dbReference type="GeneID" id="27331403"/>
<protein>
    <recommendedName>
        <fullName evidence="6">Alpha 1,4-glycosyltransferase domain-containing protein</fullName>
    </recommendedName>
</protein>
<dbReference type="GO" id="GO:0051999">
    <property type="term" value="P:mannosyl-inositol phosphorylceramide biosynthetic process"/>
    <property type="evidence" value="ECO:0007669"/>
    <property type="project" value="TreeGrafter"/>
</dbReference>
<sequence length="314" mass="35878">MPLTFNHDTTIRISPARDDFDITFEEYTSSAAPSSHARAPGGNDTYPVPAIIHNVFLGSSDLLRSSWALAAHACRVVHPDYNFEFWDNARAERFVRREYPELWPTWKNYRYDSQRADSLRYMVLHHYGGIFLDLDLLCLRPLTPLRAFDFVAPAAYPSGISNGFLLSRPKGPFLAEVISNLPRYDVSWFGLPHATISFSTGCHFLSTMHLFTKTDRSILRILWGPRRLHHLSGNATTPLFHHFGSSSRHSYNADFFEALKPPPQSLFRIGATRSERDWAAIILFTAIAISTFVATVLFVVYRLKTRSNRQRLVQ</sequence>
<dbReference type="InterPro" id="IPR029044">
    <property type="entry name" value="Nucleotide-diphossugar_trans"/>
</dbReference>
<dbReference type="STRING" id="91928.A0A0D2C0H2"/>
<dbReference type="InterPro" id="IPR051706">
    <property type="entry name" value="Glycosyltransferase_domain"/>
</dbReference>
<keyword evidence="2" id="KW-0808">Transferase</keyword>
<dbReference type="EMBL" id="KN847494">
    <property type="protein sequence ID" value="KIW17129.1"/>
    <property type="molecule type" value="Genomic_DNA"/>
</dbReference>